<gene>
    <name evidence="1" type="ordered locus">Clole_0554</name>
</gene>
<dbReference type="HOGENOM" id="CLU_1515268_0_0_9"/>
<dbReference type="KEGG" id="cle:Clole_0554"/>
<sequence>MRRLETKDFIIKAIDEITYLTEMWKHSVNIVFNIEIDEDEGNEEVYMNKLTQVIEENLPEIQERLEWIEANQDKLIECLLSEGNVLTTVRKYMGNHHKQEYIQMENGVRLKLPISLEDFLAYVLHCDEIGFGISATDDEVKMEISMFFTARENLLGGHMWEIVVSGNNEIKSLGCCQ</sequence>
<name>F2JM79_CELLD</name>
<dbReference type="Proteomes" id="UP000008467">
    <property type="component" value="Chromosome"/>
</dbReference>
<dbReference type="AlphaFoldDB" id="F2JM79"/>
<evidence type="ECO:0000313" key="1">
    <source>
        <dbReference type="EMBL" id="ADZ82290.1"/>
    </source>
</evidence>
<dbReference type="RefSeq" id="WP_013655591.1">
    <property type="nucleotide sequence ID" value="NC_015275.1"/>
</dbReference>
<evidence type="ECO:0000313" key="2">
    <source>
        <dbReference type="Proteomes" id="UP000008467"/>
    </source>
</evidence>
<reference evidence="1 2" key="1">
    <citation type="journal article" date="2011" name="J. Bacteriol.">
        <title>Complete genome sequence of the cellulose-degrading bacterium Cellulosilyticum lentocellum.</title>
        <authorList>
            <consortium name="US DOE Joint Genome Institute"/>
            <person name="Miller D.A."/>
            <person name="Suen G."/>
            <person name="Bruce D."/>
            <person name="Copeland A."/>
            <person name="Cheng J.F."/>
            <person name="Detter C."/>
            <person name="Goodwin L.A."/>
            <person name="Han C.S."/>
            <person name="Hauser L.J."/>
            <person name="Land M.L."/>
            <person name="Lapidus A."/>
            <person name="Lucas S."/>
            <person name="Meincke L."/>
            <person name="Pitluck S."/>
            <person name="Tapia R."/>
            <person name="Teshima H."/>
            <person name="Woyke T."/>
            <person name="Fox B.G."/>
            <person name="Angert E.R."/>
            <person name="Currie C.R."/>
        </authorList>
    </citation>
    <scope>NUCLEOTIDE SEQUENCE [LARGE SCALE GENOMIC DNA]</scope>
    <source>
        <strain evidence="2">ATCC 49066 / DSM 5427 / NCIMB 11756 / RHM5</strain>
    </source>
</reference>
<organism evidence="1 2">
    <name type="scientific">Cellulosilyticum lentocellum (strain ATCC 49066 / DSM 5427 / NCIMB 11756 / RHM5)</name>
    <name type="common">Clostridium lentocellum</name>
    <dbReference type="NCBI Taxonomy" id="642492"/>
    <lineage>
        <taxon>Bacteria</taxon>
        <taxon>Bacillati</taxon>
        <taxon>Bacillota</taxon>
        <taxon>Clostridia</taxon>
        <taxon>Lachnospirales</taxon>
        <taxon>Cellulosilyticaceae</taxon>
        <taxon>Cellulosilyticum</taxon>
    </lineage>
</organism>
<evidence type="ECO:0008006" key="3">
    <source>
        <dbReference type="Google" id="ProtNLM"/>
    </source>
</evidence>
<keyword evidence="2" id="KW-1185">Reference proteome</keyword>
<proteinExistence type="predicted"/>
<dbReference type="EMBL" id="CP002582">
    <property type="protein sequence ID" value="ADZ82290.1"/>
    <property type="molecule type" value="Genomic_DNA"/>
</dbReference>
<accession>F2JM79</accession>
<protein>
    <recommendedName>
        <fullName evidence="3">DUF2262 domain-containing protein</fullName>
    </recommendedName>
</protein>